<feature type="transmembrane region" description="Helical" evidence="1">
    <location>
        <begin position="29"/>
        <end position="48"/>
    </location>
</feature>
<evidence type="ECO:0000313" key="3">
    <source>
        <dbReference type="Proteomes" id="UP000241639"/>
    </source>
</evidence>
<name>A0A2T4YZ10_9BACL</name>
<feature type="transmembrane region" description="Helical" evidence="1">
    <location>
        <begin position="60"/>
        <end position="77"/>
    </location>
</feature>
<evidence type="ECO:0000256" key="1">
    <source>
        <dbReference type="SAM" id="Phobius"/>
    </source>
</evidence>
<dbReference type="Pfam" id="PF12648">
    <property type="entry name" value="TcpE"/>
    <property type="match status" value="1"/>
</dbReference>
<evidence type="ECO:0000313" key="2">
    <source>
        <dbReference type="EMBL" id="PTM52183.1"/>
    </source>
</evidence>
<sequence>MYDSVFKIDKTVYSIQGVRLLFPVSYRQAGFFVGTLAVMLILNAIPATRWALDATWVLDSYLAKFIGVPALVAWYFTKKTLDGKAPHRFLWRWLEYRFSPRRYRRYQEMERPSKGKWQYEGVIGYRNNGGEA</sequence>
<keyword evidence="1" id="KW-1133">Transmembrane helix</keyword>
<gene>
    <name evidence="2" type="ORF">C8J48_3730</name>
</gene>
<accession>A0A2T4YZ10</accession>
<dbReference type="RefSeq" id="WP_170105718.1">
    <property type="nucleotide sequence ID" value="NZ_PZZP01000006.1"/>
</dbReference>
<reference evidence="2 3" key="1">
    <citation type="submission" date="2018-04" db="EMBL/GenBank/DDBJ databases">
        <title>Genomic Encyclopedia of Archaeal and Bacterial Type Strains, Phase II (KMG-II): from individual species to whole genera.</title>
        <authorList>
            <person name="Goeker M."/>
        </authorList>
    </citation>
    <scope>NUCLEOTIDE SEQUENCE [LARGE SCALE GENOMIC DNA]</scope>
    <source>
        <strain evidence="2 3">DSM 45169</strain>
    </source>
</reference>
<keyword evidence="1" id="KW-0472">Membrane</keyword>
<protein>
    <submittedName>
        <fullName evidence="2">TcpE family protein</fullName>
    </submittedName>
</protein>
<dbReference type="InterPro" id="IPR025608">
    <property type="entry name" value="TcpE"/>
</dbReference>
<comment type="caution">
    <text evidence="2">The sequence shown here is derived from an EMBL/GenBank/DDBJ whole genome shotgun (WGS) entry which is preliminary data.</text>
</comment>
<dbReference type="EMBL" id="PZZP01000006">
    <property type="protein sequence ID" value="PTM52183.1"/>
    <property type="molecule type" value="Genomic_DNA"/>
</dbReference>
<keyword evidence="1" id="KW-0812">Transmembrane</keyword>
<keyword evidence="3" id="KW-1185">Reference proteome</keyword>
<dbReference type="Proteomes" id="UP000241639">
    <property type="component" value="Unassembled WGS sequence"/>
</dbReference>
<proteinExistence type="predicted"/>
<organism evidence="2 3">
    <name type="scientific">Desmospora activa DSM 45169</name>
    <dbReference type="NCBI Taxonomy" id="1121389"/>
    <lineage>
        <taxon>Bacteria</taxon>
        <taxon>Bacillati</taxon>
        <taxon>Bacillota</taxon>
        <taxon>Bacilli</taxon>
        <taxon>Bacillales</taxon>
        <taxon>Thermoactinomycetaceae</taxon>
        <taxon>Desmospora</taxon>
    </lineage>
</organism>
<dbReference type="AlphaFoldDB" id="A0A2T4YZ10"/>